<evidence type="ECO:0000256" key="1">
    <source>
        <dbReference type="ARBA" id="ARBA00023284"/>
    </source>
</evidence>
<proteinExistence type="predicted"/>
<dbReference type="PROSITE" id="PS51352">
    <property type="entry name" value="THIOREDOXIN_2"/>
    <property type="match status" value="1"/>
</dbReference>
<dbReference type="eggNOG" id="COG0526">
    <property type="taxonomic scope" value="Bacteria"/>
</dbReference>
<dbReference type="PANTHER" id="PTHR42852:SF17">
    <property type="entry name" value="THIOREDOXIN-LIKE PROTEIN HI_1115"/>
    <property type="match status" value="1"/>
</dbReference>
<dbReference type="GO" id="GO:0016209">
    <property type="term" value="F:antioxidant activity"/>
    <property type="evidence" value="ECO:0007669"/>
    <property type="project" value="InterPro"/>
</dbReference>
<evidence type="ECO:0000313" key="4">
    <source>
        <dbReference type="EMBL" id="ALN81751.1"/>
    </source>
</evidence>
<dbReference type="GO" id="GO:0015036">
    <property type="term" value="F:disulfide oxidoreductase activity"/>
    <property type="evidence" value="ECO:0007669"/>
    <property type="project" value="UniProtKB-ARBA"/>
</dbReference>
<reference evidence="4 5" key="1">
    <citation type="journal article" date="2015" name="BMC Genomics">
        <title>Comparative genomics and metabolic profiling of the genus Lysobacter.</title>
        <authorList>
            <person name="de Bruijn I."/>
            <person name="Cheng X."/>
            <person name="de Jager V."/>
            <person name="Exposito R.G."/>
            <person name="Watrous J."/>
            <person name="Patel N."/>
            <person name="Postma J."/>
            <person name="Dorrestein P.C."/>
            <person name="Kobayashi D."/>
            <person name="Raaijmakers J.M."/>
        </authorList>
    </citation>
    <scope>NUCLEOTIDE SEQUENCE [LARGE SCALE GENOMIC DNA]</scope>
    <source>
        <strain evidence="4 5">76</strain>
    </source>
</reference>
<dbReference type="InterPro" id="IPR017937">
    <property type="entry name" value="Thioredoxin_CS"/>
</dbReference>
<keyword evidence="1" id="KW-0676">Redox-active center</keyword>
<dbReference type="CDD" id="cd02966">
    <property type="entry name" value="TlpA_like_family"/>
    <property type="match status" value="1"/>
</dbReference>
<dbReference type="STRING" id="84531.LA76x_3629"/>
<dbReference type="Pfam" id="PF00578">
    <property type="entry name" value="AhpC-TSA"/>
    <property type="match status" value="1"/>
</dbReference>
<keyword evidence="2" id="KW-1133">Transmembrane helix</keyword>
<feature type="transmembrane region" description="Helical" evidence="2">
    <location>
        <begin position="18"/>
        <end position="37"/>
    </location>
</feature>
<dbReference type="PANTHER" id="PTHR42852">
    <property type="entry name" value="THIOL:DISULFIDE INTERCHANGE PROTEIN DSBE"/>
    <property type="match status" value="1"/>
</dbReference>
<evidence type="ECO:0000313" key="5">
    <source>
        <dbReference type="Proteomes" id="UP000060787"/>
    </source>
</evidence>
<protein>
    <submittedName>
        <fullName evidence="4">AhpC/TSA family protein</fullName>
    </submittedName>
</protein>
<dbReference type="PATRIC" id="fig|84531.8.peg.3646"/>
<sequence length="213" mass="23038">MSSPPDIETSASRPGQRLLWAALIVATALVVALGWQVGRLRTDQQWLVDRVTQPYVGMYVPRVALQSLDGRARELGQPPGDSQVVFFFTTTCPHCRASLPQLKLAAAQLQAASGGGAELIGVAFASTGQTRRYADEHGLDFPLIAHDDRRTSALFRARKVPSLLVIGRDGRVRYQHVGAINSKQTLQELLRAVRPSPPRAAVQTAVAASAVPR</sequence>
<evidence type="ECO:0000259" key="3">
    <source>
        <dbReference type="PROSITE" id="PS51352"/>
    </source>
</evidence>
<evidence type="ECO:0000256" key="2">
    <source>
        <dbReference type="SAM" id="Phobius"/>
    </source>
</evidence>
<feature type="domain" description="Thioredoxin" evidence="3">
    <location>
        <begin position="54"/>
        <end position="195"/>
    </location>
</feature>
<dbReference type="KEGG" id="lab:LA76x_3629"/>
<dbReference type="SUPFAM" id="SSF52833">
    <property type="entry name" value="Thioredoxin-like"/>
    <property type="match status" value="1"/>
</dbReference>
<dbReference type="RefSeq" id="WP_057918702.1">
    <property type="nucleotide sequence ID" value="NZ_CP011129.1"/>
</dbReference>
<keyword evidence="2" id="KW-0812">Transmembrane</keyword>
<dbReference type="InterPro" id="IPR050553">
    <property type="entry name" value="Thioredoxin_ResA/DsbE_sf"/>
</dbReference>
<dbReference type="PROSITE" id="PS00194">
    <property type="entry name" value="THIOREDOXIN_1"/>
    <property type="match status" value="1"/>
</dbReference>
<keyword evidence="2" id="KW-0472">Membrane</keyword>
<accession>A0A0S2FDY4</accession>
<dbReference type="Proteomes" id="UP000060787">
    <property type="component" value="Chromosome"/>
</dbReference>
<dbReference type="InterPro" id="IPR000866">
    <property type="entry name" value="AhpC/TSA"/>
</dbReference>
<dbReference type="Gene3D" id="3.40.30.10">
    <property type="entry name" value="Glutaredoxin"/>
    <property type="match status" value="1"/>
</dbReference>
<keyword evidence="5" id="KW-1185">Reference proteome</keyword>
<dbReference type="InterPro" id="IPR036249">
    <property type="entry name" value="Thioredoxin-like_sf"/>
</dbReference>
<dbReference type="EMBL" id="CP011129">
    <property type="protein sequence ID" value="ALN81751.1"/>
    <property type="molecule type" value="Genomic_DNA"/>
</dbReference>
<gene>
    <name evidence="4" type="ORF">LA76x_3629</name>
</gene>
<dbReference type="InterPro" id="IPR013766">
    <property type="entry name" value="Thioredoxin_domain"/>
</dbReference>
<dbReference type="AlphaFoldDB" id="A0A0S2FDY4"/>
<organism evidence="4 5">
    <name type="scientific">Lysobacter antibioticus</name>
    <dbReference type="NCBI Taxonomy" id="84531"/>
    <lineage>
        <taxon>Bacteria</taxon>
        <taxon>Pseudomonadati</taxon>
        <taxon>Pseudomonadota</taxon>
        <taxon>Gammaproteobacteria</taxon>
        <taxon>Lysobacterales</taxon>
        <taxon>Lysobacteraceae</taxon>
        <taxon>Lysobacter</taxon>
    </lineage>
</organism>
<name>A0A0S2FDY4_LYSAN</name>